<dbReference type="EMBL" id="CP032416">
    <property type="protein sequence ID" value="AYD40224.1"/>
    <property type="molecule type" value="Genomic_DNA"/>
</dbReference>
<feature type="transmembrane region" description="Helical" evidence="1">
    <location>
        <begin position="45"/>
        <end position="64"/>
    </location>
</feature>
<keyword evidence="1" id="KW-1133">Transmembrane helix</keyword>
<keyword evidence="1" id="KW-0812">Transmembrane</keyword>
<reference evidence="2 3" key="1">
    <citation type="journal article" date="2019" name="Int. J. Syst. Evol. Microbiol.">
        <title>Clostridium fermenticellae sp. nov., isolated from the mud in a fermentation cellar for the production of the Chinese liquor, baijiu.</title>
        <authorList>
            <person name="Xu P.X."/>
            <person name="Chai L.J."/>
            <person name="Qiu T."/>
            <person name="Zhang X.J."/>
            <person name="Lu Z.M."/>
            <person name="Xiao C."/>
            <person name="Wang S.T."/>
            <person name="Shen C.H."/>
            <person name="Shi J.S."/>
            <person name="Xu Z.H."/>
        </authorList>
    </citation>
    <scope>NUCLEOTIDE SEQUENCE [LARGE SCALE GENOMIC DNA]</scope>
    <source>
        <strain evidence="2 3">JN500901</strain>
    </source>
</reference>
<gene>
    <name evidence="2" type="ORF">D4Z93_06705</name>
</gene>
<evidence type="ECO:0000313" key="3">
    <source>
        <dbReference type="Proteomes" id="UP000266301"/>
    </source>
</evidence>
<feature type="transmembrane region" description="Helical" evidence="1">
    <location>
        <begin position="21"/>
        <end position="39"/>
    </location>
</feature>
<name>A0A386H3K0_9CLOT</name>
<proteinExistence type="predicted"/>
<organism evidence="2 3">
    <name type="scientific">Clostridium fermenticellae</name>
    <dbReference type="NCBI Taxonomy" id="2068654"/>
    <lineage>
        <taxon>Bacteria</taxon>
        <taxon>Bacillati</taxon>
        <taxon>Bacillota</taxon>
        <taxon>Clostridia</taxon>
        <taxon>Eubacteriales</taxon>
        <taxon>Clostridiaceae</taxon>
        <taxon>Clostridium</taxon>
    </lineage>
</organism>
<dbReference type="RefSeq" id="WP_119971631.1">
    <property type="nucleotide sequence ID" value="NZ_CP032416.1"/>
</dbReference>
<feature type="transmembrane region" description="Helical" evidence="1">
    <location>
        <begin position="118"/>
        <end position="144"/>
    </location>
</feature>
<accession>A0A386H3K0</accession>
<sequence>MKSKKIKDERVLQLNNKIQSEAYSIVIFIAFVSMFTKSFVLDMSFAKYAIEFSIVVISLAYVVIRSMFLGHNLVNTSKVSKRLTIFTIFISSLIITTINGIRNYVLYGNKYIGIFDRYFIAVIVITFISAFIFSFILFSLLYWFNERGQRIIEKKLKEDDD</sequence>
<dbReference type="Pfam" id="PF20563">
    <property type="entry name" value="DUF6773"/>
    <property type="match status" value="1"/>
</dbReference>
<dbReference type="OrthoDB" id="2664524at2"/>
<feature type="transmembrane region" description="Helical" evidence="1">
    <location>
        <begin position="85"/>
        <end position="106"/>
    </location>
</feature>
<dbReference type="KEGG" id="cfer:D4Z93_06705"/>
<dbReference type="Proteomes" id="UP000266301">
    <property type="component" value="Chromosome"/>
</dbReference>
<evidence type="ECO:0000256" key="1">
    <source>
        <dbReference type="SAM" id="Phobius"/>
    </source>
</evidence>
<dbReference type="InterPro" id="IPR046664">
    <property type="entry name" value="DUF6773"/>
</dbReference>
<protein>
    <submittedName>
        <fullName evidence="2">Uncharacterized protein</fullName>
    </submittedName>
</protein>
<evidence type="ECO:0000313" key="2">
    <source>
        <dbReference type="EMBL" id="AYD40224.1"/>
    </source>
</evidence>
<keyword evidence="1" id="KW-0472">Membrane</keyword>
<dbReference type="AlphaFoldDB" id="A0A386H3K0"/>
<keyword evidence="3" id="KW-1185">Reference proteome</keyword>